<accession>A0A955L5M5</accession>
<sequence length="74" mass="8154">MSDQKRKKFLGISSIVFFLSALAGLLVTLFFISRIADQPEVVEFGQEDREINLLADPASEDLTEVTPTAEAVPQ</sequence>
<protein>
    <submittedName>
        <fullName evidence="2">Uncharacterized protein</fullName>
    </submittedName>
</protein>
<reference evidence="2" key="1">
    <citation type="submission" date="2020-04" db="EMBL/GenBank/DDBJ databases">
        <authorList>
            <person name="Zhang T."/>
        </authorList>
    </citation>
    <scope>NUCLEOTIDE SEQUENCE</scope>
    <source>
        <strain evidence="2">HKST-UBA14</strain>
    </source>
</reference>
<feature type="transmembrane region" description="Helical" evidence="1">
    <location>
        <begin position="9"/>
        <end position="32"/>
    </location>
</feature>
<evidence type="ECO:0000313" key="3">
    <source>
        <dbReference type="Proteomes" id="UP000783287"/>
    </source>
</evidence>
<proteinExistence type="predicted"/>
<dbReference type="EMBL" id="JAGQLK010000050">
    <property type="protein sequence ID" value="MCA9383297.1"/>
    <property type="molecule type" value="Genomic_DNA"/>
</dbReference>
<name>A0A955L5M5_9BACT</name>
<dbReference type="AlphaFoldDB" id="A0A955L5M5"/>
<keyword evidence="1" id="KW-1133">Transmembrane helix</keyword>
<gene>
    <name evidence="2" type="ORF">KC909_02945</name>
</gene>
<comment type="caution">
    <text evidence="2">The sequence shown here is derived from an EMBL/GenBank/DDBJ whole genome shotgun (WGS) entry which is preliminary data.</text>
</comment>
<keyword evidence="1" id="KW-0472">Membrane</keyword>
<reference evidence="2" key="2">
    <citation type="journal article" date="2021" name="Microbiome">
        <title>Successional dynamics and alternative stable states in a saline activated sludge microbial community over 9 years.</title>
        <authorList>
            <person name="Wang Y."/>
            <person name="Ye J."/>
            <person name="Ju F."/>
            <person name="Liu L."/>
            <person name="Boyd J.A."/>
            <person name="Deng Y."/>
            <person name="Parks D.H."/>
            <person name="Jiang X."/>
            <person name="Yin X."/>
            <person name="Woodcroft B.J."/>
            <person name="Tyson G.W."/>
            <person name="Hugenholtz P."/>
            <person name="Polz M.F."/>
            <person name="Zhang T."/>
        </authorList>
    </citation>
    <scope>NUCLEOTIDE SEQUENCE</scope>
    <source>
        <strain evidence="2">HKST-UBA14</strain>
    </source>
</reference>
<evidence type="ECO:0000313" key="2">
    <source>
        <dbReference type="EMBL" id="MCA9383297.1"/>
    </source>
</evidence>
<evidence type="ECO:0000256" key="1">
    <source>
        <dbReference type="SAM" id="Phobius"/>
    </source>
</evidence>
<keyword evidence="1" id="KW-0812">Transmembrane</keyword>
<organism evidence="2 3">
    <name type="scientific">Candidatus Dojkabacteria bacterium</name>
    <dbReference type="NCBI Taxonomy" id="2099670"/>
    <lineage>
        <taxon>Bacteria</taxon>
        <taxon>Candidatus Dojkabacteria</taxon>
    </lineage>
</organism>
<dbReference type="Proteomes" id="UP000783287">
    <property type="component" value="Unassembled WGS sequence"/>
</dbReference>